<evidence type="ECO:0000313" key="1">
    <source>
        <dbReference type="EMBL" id="KAE8414360.1"/>
    </source>
</evidence>
<name>A0ABQ6WB54_9EURO</name>
<accession>A0ABQ6WB54</accession>
<organism evidence="1 2">
    <name type="scientific">Aspergillus pseudocaelatus</name>
    <dbReference type="NCBI Taxonomy" id="1825620"/>
    <lineage>
        <taxon>Eukaryota</taxon>
        <taxon>Fungi</taxon>
        <taxon>Dikarya</taxon>
        <taxon>Ascomycota</taxon>
        <taxon>Pezizomycotina</taxon>
        <taxon>Eurotiomycetes</taxon>
        <taxon>Eurotiomycetidae</taxon>
        <taxon>Eurotiales</taxon>
        <taxon>Aspergillaceae</taxon>
        <taxon>Aspergillus</taxon>
        <taxon>Aspergillus subgen. Circumdati</taxon>
    </lineage>
</organism>
<proteinExistence type="predicted"/>
<keyword evidence="2" id="KW-1185">Reference proteome</keyword>
<evidence type="ECO:0000313" key="2">
    <source>
        <dbReference type="Proteomes" id="UP000325395"/>
    </source>
</evidence>
<protein>
    <submittedName>
        <fullName evidence="1">Uncharacterized protein</fullName>
    </submittedName>
</protein>
<dbReference type="EMBL" id="ML735787">
    <property type="protein sequence ID" value="KAE8414360.1"/>
    <property type="molecule type" value="Genomic_DNA"/>
</dbReference>
<reference evidence="1 2" key="1">
    <citation type="submission" date="2019-04" db="EMBL/GenBank/DDBJ databases">
        <authorList>
            <consortium name="DOE Joint Genome Institute"/>
            <person name="Mondo S."/>
            <person name="Kjaerbolling I."/>
            <person name="Vesth T."/>
            <person name="Frisvad J.C."/>
            <person name="Nybo J.L."/>
            <person name="Theobald S."/>
            <person name="Kildgaard S."/>
            <person name="Isbrandt T."/>
            <person name="Kuo A."/>
            <person name="Sato A."/>
            <person name="Lyhne E.K."/>
            <person name="Kogle M.E."/>
            <person name="Wiebenga A."/>
            <person name="Kun R.S."/>
            <person name="Lubbers R.J."/>
            <person name="Makela M.R."/>
            <person name="Barry K."/>
            <person name="Chovatia M."/>
            <person name="Clum A."/>
            <person name="Daum C."/>
            <person name="Haridas S."/>
            <person name="He G."/>
            <person name="LaButti K."/>
            <person name="Lipzen A."/>
            <person name="Riley R."/>
            <person name="Salamov A."/>
            <person name="Simmons B.A."/>
            <person name="Magnuson J.K."/>
            <person name="Henrissat B."/>
            <person name="Mortensen U.H."/>
            <person name="Larsen T.O."/>
            <person name="Devries R.P."/>
            <person name="Grigoriev I.V."/>
            <person name="Machida M."/>
            <person name="Baker S.E."/>
            <person name="Andersen M.R."/>
            <person name="Cantor M.N."/>
            <person name="Hua S.X."/>
        </authorList>
    </citation>
    <scope>NUCLEOTIDE SEQUENCE [LARGE SCALE GENOMIC DNA]</scope>
    <source>
        <strain evidence="1 2">CBS 117616</strain>
    </source>
</reference>
<gene>
    <name evidence="1" type="ORF">BDV36DRAFT_265446</name>
</gene>
<dbReference type="Proteomes" id="UP000325395">
    <property type="component" value="Unassembled WGS sequence"/>
</dbReference>
<feature type="non-terminal residue" evidence="1">
    <location>
        <position position="71"/>
    </location>
</feature>
<sequence>MFPSNQCPGRCRSRLGPKWLPNWQGYAGTGWTIWVALRFGWGKAGKCCQLSISDLFKIAQGYQASRYSCKC</sequence>